<keyword evidence="1" id="KW-0472">Membrane</keyword>
<feature type="transmembrane region" description="Helical" evidence="1">
    <location>
        <begin position="108"/>
        <end position="132"/>
    </location>
</feature>
<keyword evidence="2" id="KW-0732">Signal</keyword>
<sequence>MNRLTLAALAAAATVSAVALTDAVTHGLTGRPSVFTDGGPDWAYYVATVSHGVLFALLAAVLVRDAARIDVGRSAVRWTRRLLVVLLVMLAVPFVVGIVVRIDDAPQLLGALGTAAFVLAFPVSAVLGILLLRRPEMRPGAALLAGVAVAFVLTFGLGALGSDWAHPAYPEVLMYLGVALLGRTAPVTQAVHRGRTSEPSVA</sequence>
<feature type="signal peptide" evidence="2">
    <location>
        <begin position="1"/>
        <end position="19"/>
    </location>
</feature>
<dbReference type="RefSeq" id="WP_152194758.1">
    <property type="nucleotide sequence ID" value="NZ_VUKD01000002.1"/>
</dbReference>
<evidence type="ECO:0008006" key="5">
    <source>
        <dbReference type="Google" id="ProtNLM"/>
    </source>
</evidence>
<dbReference type="OrthoDB" id="5150167at2"/>
<keyword evidence="4" id="KW-1185">Reference proteome</keyword>
<organism evidence="3 4">
    <name type="scientific">Georgenia subflava</name>
    <dbReference type="NCBI Taxonomy" id="1622177"/>
    <lineage>
        <taxon>Bacteria</taxon>
        <taxon>Bacillati</taxon>
        <taxon>Actinomycetota</taxon>
        <taxon>Actinomycetes</taxon>
        <taxon>Micrococcales</taxon>
        <taxon>Bogoriellaceae</taxon>
        <taxon>Georgenia</taxon>
    </lineage>
</organism>
<feature type="transmembrane region" description="Helical" evidence="1">
    <location>
        <begin position="141"/>
        <end position="160"/>
    </location>
</feature>
<keyword evidence="1" id="KW-1133">Transmembrane helix</keyword>
<proteinExistence type="predicted"/>
<comment type="caution">
    <text evidence="3">The sequence shown here is derived from an EMBL/GenBank/DDBJ whole genome shotgun (WGS) entry which is preliminary data.</text>
</comment>
<dbReference type="EMBL" id="WHPC01000138">
    <property type="protein sequence ID" value="MPV38994.1"/>
    <property type="molecule type" value="Genomic_DNA"/>
</dbReference>
<evidence type="ECO:0000313" key="4">
    <source>
        <dbReference type="Proteomes" id="UP000437709"/>
    </source>
</evidence>
<dbReference type="AlphaFoldDB" id="A0A6N7EV31"/>
<reference evidence="3 4" key="1">
    <citation type="submission" date="2019-10" db="EMBL/GenBank/DDBJ databases">
        <title>Georgenia wutianyii sp. nov. and Georgenia yuyongxinii sp. nov. isolated from plateau pika (Ochotona curzoniae) in the Qinghai-Tibet plateau of China.</title>
        <authorList>
            <person name="Tian Z."/>
        </authorList>
    </citation>
    <scope>NUCLEOTIDE SEQUENCE [LARGE SCALE GENOMIC DNA]</scope>
    <source>
        <strain evidence="3 4">JCM 19765</strain>
    </source>
</reference>
<protein>
    <recommendedName>
        <fullName evidence="5">DUF998 domain-containing protein</fullName>
    </recommendedName>
</protein>
<evidence type="ECO:0000256" key="2">
    <source>
        <dbReference type="SAM" id="SignalP"/>
    </source>
</evidence>
<evidence type="ECO:0000256" key="1">
    <source>
        <dbReference type="SAM" id="Phobius"/>
    </source>
</evidence>
<gene>
    <name evidence="3" type="ORF">GB881_18490</name>
</gene>
<evidence type="ECO:0000313" key="3">
    <source>
        <dbReference type="EMBL" id="MPV38994.1"/>
    </source>
</evidence>
<accession>A0A6N7EV31</accession>
<name>A0A6N7EV31_9MICO</name>
<dbReference type="Proteomes" id="UP000437709">
    <property type="component" value="Unassembled WGS sequence"/>
</dbReference>
<feature type="transmembrane region" description="Helical" evidence="1">
    <location>
        <begin position="82"/>
        <end position="102"/>
    </location>
</feature>
<feature type="transmembrane region" description="Helical" evidence="1">
    <location>
        <begin position="42"/>
        <end position="62"/>
    </location>
</feature>
<feature type="chain" id="PRO_5026852680" description="DUF998 domain-containing protein" evidence="2">
    <location>
        <begin position="20"/>
        <end position="202"/>
    </location>
</feature>
<keyword evidence="1" id="KW-0812">Transmembrane</keyword>